<evidence type="ECO:0000256" key="1">
    <source>
        <dbReference type="SAM" id="SignalP"/>
    </source>
</evidence>
<evidence type="ECO:0000313" key="4">
    <source>
        <dbReference type="Proteomes" id="UP000789595"/>
    </source>
</evidence>
<protein>
    <submittedName>
        <fullName evidence="2">Uncharacterized protein</fullName>
    </submittedName>
</protein>
<proteinExistence type="predicted"/>
<dbReference type="EMBL" id="CAKKNE010000001">
    <property type="protein sequence ID" value="CAH0365611.1"/>
    <property type="molecule type" value="Genomic_DNA"/>
</dbReference>
<gene>
    <name evidence="2" type="ORF">PCAL00307_LOCUS18221</name>
    <name evidence="3" type="ORF">PECAL_1P20590</name>
</gene>
<reference evidence="2" key="1">
    <citation type="submission" date="2021-01" db="EMBL/GenBank/DDBJ databases">
        <authorList>
            <person name="Corre E."/>
            <person name="Pelletier E."/>
            <person name="Niang G."/>
            <person name="Scheremetjew M."/>
            <person name="Finn R."/>
            <person name="Kale V."/>
            <person name="Holt S."/>
            <person name="Cochrane G."/>
            <person name="Meng A."/>
            <person name="Brown T."/>
            <person name="Cohen L."/>
        </authorList>
    </citation>
    <scope>NUCLEOTIDE SEQUENCE</scope>
    <source>
        <strain evidence="2">CCMP1756</strain>
    </source>
</reference>
<feature type="chain" id="PRO_5036212346" evidence="1">
    <location>
        <begin position="30"/>
        <end position="348"/>
    </location>
</feature>
<reference evidence="3" key="2">
    <citation type="submission" date="2021-11" db="EMBL/GenBank/DDBJ databases">
        <authorList>
            <consortium name="Genoscope - CEA"/>
            <person name="William W."/>
        </authorList>
    </citation>
    <scope>NUCLEOTIDE SEQUENCE</scope>
</reference>
<dbReference type="EMBL" id="HBIW01021130">
    <property type="protein sequence ID" value="CAE0702776.1"/>
    <property type="molecule type" value="Transcribed_RNA"/>
</dbReference>
<keyword evidence="1" id="KW-0732">Signal</keyword>
<dbReference type="Proteomes" id="UP000789595">
    <property type="component" value="Unassembled WGS sequence"/>
</dbReference>
<evidence type="ECO:0000313" key="2">
    <source>
        <dbReference type="EMBL" id="CAE0702776.1"/>
    </source>
</evidence>
<accession>A0A7S4A3X0</accession>
<name>A0A7S4A3X0_9STRA</name>
<sequence>MLAHVPACGVRTRSLGGALLLLVLPTCQAVWTRSLGGDAGKPRFNVAIERWNATHFLSVRNVQRPRYTRGAACRDAAVVVAMIGQWQLGAERTRINPRDPLRKCLDRRNFRLNGPEDARILKLHSTTSMIIYAEHAGNNRRQFFRFLHGYQTLSPEKELTSSNLNAVEKNWVPFLDQNQKPHVWRWLEDEDGYGVAHLVDLRSGVLGEAMRQRSFLRGFVLSAPGPKAKICGGTPAVALNTTHRVGFGHVTRNRRYYTVFAYVFEAQSPFLMVAASREFRFRGLGSESSVDFDVATRPDIEDMIQFPVGLVADGDSLIVSWGRDRNRETRASSLRLAELGLARLPRLE</sequence>
<feature type="signal peptide" evidence="1">
    <location>
        <begin position="1"/>
        <end position="29"/>
    </location>
</feature>
<dbReference type="AlphaFoldDB" id="A0A7S4A3X0"/>
<evidence type="ECO:0000313" key="3">
    <source>
        <dbReference type="EMBL" id="CAH0365611.1"/>
    </source>
</evidence>
<organism evidence="2">
    <name type="scientific">Pelagomonas calceolata</name>
    <dbReference type="NCBI Taxonomy" id="35677"/>
    <lineage>
        <taxon>Eukaryota</taxon>
        <taxon>Sar</taxon>
        <taxon>Stramenopiles</taxon>
        <taxon>Ochrophyta</taxon>
        <taxon>Pelagophyceae</taxon>
        <taxon>Pelagomonadales</taxon>
        <taxon>Pelagomonadaceae</taxon>
        <taxon>Pelagomonas</taxon>
    </lineage>
</organism>
<keyword evidence="4" id="KW-1185">Reference proteome</keyword>